<name>A0A853A1U7_9ACTN</name>
<feature type="domain" description="Transcription regulator PadR N-terminal" evidence="2">
    <location>
        <begin position="12"/>
        <end position="83"/>
    </location>
</feature>
<protein>
    <submittedName>
        <fullName evidence="3">DNA-binding PadR family transcriptional regulator</fullName>
    </submittedName>
</protein>
<dbReference type="RefSeq" id="WP_179815388.1">
    <property type="nucleotide sequence ID" value="NZ_JACBZD010000001.1"/>
</dbReference>
<dbReference type="Gene3D" id="1.10.10.10">
    <property type="entry name" value="Winged helix-like DNA-binding domain superfamily/Winged helix DNA-binding domain"/>
    <property type="match status" value="1"/>
</dbReference>
<reference evidence="3 4" key="1">
    <citation type="submission" date="2020-07" db="EMBL/GenBank/DDBJ databases">
        <title>Sequencing the genomes of 1000 actinobacteria strains.</title>
        <authorList>
            <person name="Klenk H.-P."/>
        </authorList>
    </citation>
    <scope>NUCLEOTIDE SEQUENCE [LARGE SCALE GENOMIC DNA]</scope>
    <source>
        <strain evidence="3 4">DSM 42178</strain>
    </source>
</reference>
<dbReference type="Proteomes" id="UP000567795">
    <property type="component" value="Unassembled WGS sequence"/>
</dbReference>
<dbReference type="GO" id="GO:0003677">
    <property type="term" value="F:DNA binding"/>
    <property type="evidence" value="ECO:0007669"/>
    <property type="project" value="UniProtKB-KW"/>
</dbReference>
<evidence type="ECO:0000313" key="4">
    <source>
        <dbReference type="Proteomes" id="UP000567795"/>
    </source>
</evidence>
<evidence type="ECO:0000256" key="1">
    <source>
        <dbReference type="SAM" id="MobiDB-lite"/>
    </source>
</evidence>
<organism evidence="3 4">
    <name type="scientific">Allostreptomyces psammosilenae</name>
    <dbReference type="NCBI Taxonomy" id="1892865"/>
    <lineage>
        <taxon>Bacteria</taxon>
        <taxon>Bacillati</taxon>
        <taxon>Actinomycetota</taxon>
        <taxon>Actinomycetes</taxon>
        <taxon>Kitasatosporales</taxon>
        <taxon>Streptomycetaceae</taxon>
        <taxon>Allostreptomyces</taxon>
    </lineage>
</organism>
<dbReference type="SUPFAM" id="SSF46785">
    <property type="entry name" value="Winged helix' DNA-binding domain"/>
    <property type="match status" value="1"/>
</dbReference>
<dbReference type="InterPro" id="IPR036388">
    <property type="entry name" value="WH-like_DNA-bd_sf"/>
</dbReference>
<proteinExistence type="predicted"/>
<keyword evidence="4" id="KW-1185">Reference proteome</keyword>
<keyword evidence="3" id="KW-0238">DNA-binding</keyword>
<sequence>MNYTLNLLEPGVLLTLRQQPSHGYDLVRRLKKLGMDFTDDPGAVYRCLNSLTRRGLVEYRQEKSLSGPPRKVYQPTLLGERATADALQRMCATRDVLNRCVEAHRRTEALASQRTTEDSTTVLSHAPS</sequence>
<gene>
    <name evidence="3" type="ORF">FHU37_003817</name>
</gene>
<comment type="caution">
    <text evidence="3">The sequence shown here is derived from an EMBL/GenBank/DDBJ whole genome shotgun (WGS) entry which is preliminary data.</text>
</comment>
<dbReference type="InterPro" id="IPR005149">
    <property type="entry name" value="Tscrpt_reg_PadR_N"/>
</dbReference>
<dbReference type="AlphaFoldDB" id="A0A853A1U7"/>
<dbReference type="EMBL" id="JACBZD010000001">
    <property type="protein sequence ID" value="NYI06874.1"/>
    <property type="molecule type" value="Genomic_DNA"/>
</dbReference>
<evidence type="ECO:0000313" key="3">
    <source>
        <dbReference type="EMBL" id="NYI06874.1"/>
    </source>
</evidence>
<dbReference type="PANTHER" id="PTHR33169">
    <property type="entry name" value="PADR-FAMILY TRANSCRIPTIONAL REGULATOR"/>
    <property type="match status" value="1"/>
</dbReference>
<dbReference type="Pfam" id="PF03551">
    <property type="entry name" value="PadR"/>
    <property type="match status" value="1"/>
</dbReference>
<evidence type="ECO:0000259" key="2">
    <source>
        <dbReference type="Pfam" id="PF03551"/>
    </source>
</evidence>
<dbReference type="InterPro" id="IPR036390">
    <property type="entry name" value="WH_DNA-bd_sf"/>
</dbReference>
<dbReference type="InterPro" id="IPR052509">
    <property type="entry name" value="Metal_resp_DNA-bind_regulator"/>
</dbReference>
<feature type="compositionally biased region" description="Polar residues" evidence="1">
    <location>
        <begin position="110"/>
        <end position="128"/>
    </location>
</feature>
<accession>A0A853A1U7</accession>
<dbReference type="PANTHER" id="PTHR33169:SF14">
    <property type="entry name" value="TRANSCRIPTIONAL REGULATOR RV3488"/>
    <property type="match status" value="1"/>
</dbReference>
<feature type="region of interest" description="Disordered" evidence="1">
    <location>
        <begin position="108"/>
        <end position="128"/>
    </location>
</feature>